<evidence type="ECO:0000313" key="1">
    <source>
        <dbReference type="EMBL" id="VAX36255.1"/>
    </source>
</evidence>
<dbReference type="SUPFAM" id="SSF54285">
    <property type="entry name" value="MoaD/ThiS"/>
    <property type="match status" value="1"/>
</dbReference>
<sequence>MKLTVNAKEQIIDQETLSITELLKVCDVAQPDMVSVQLNGEFVNREDFEKTTVKDNDEIDFLYFMGGGK</sequence>
<dbReference type="Pfam" id="PF02597">
    <property type="entry name" value="ThiS"/>
    <property type="match status" value="1"/>
</dbReference>
<dbReference type="Gene3D" id="3.10.20.30">
    <property type="match status" value="1"/>
</dbReference>
<dbReference type="InterPro" id="IPR010035">
    <property type="entry name" value="Thi_S"/>
</dbReference>
<evidence type="ECO:0008006" key="2">
    <source>
        <dbReference type="Google" id="ProtNLM"/>
    </source>
</evidence>
<dbReference type="InterPro" id="IPR016155">
    <property type="entry name" value="Mopterin_synth/thiamin_S_b"/>
</dbReference>
<gene>
    <name evidence="1" type="ORF">MNBD_UNCLBAC01-1433</name>
</gene>
<proteinExistence type="predicted"/>
<dbReference type="CDD" id="cd00565">
    <property type="entry name" value="Ubl_ThiS"/>
    <property type="match status" value="1"/>
</dbReference>
<dbReference type="InterPro" id="IPR003749">
    <property type="entry name" value="ThiS/MoaD-like"/>
</dbReference>
<protein>
    <recommendedName>
        <fullName evidence="2">Sulfur carrier protein ThiS</fullName>
    </recommendedName>
</protein>
<dbReference type="AlphaFoldDB" id="A0A3B1DVZ9"/>
<accession>A0A3B1DVZ9</accession>
<dbReference type="InterPro" id="IPR012675">
    <property type="entry name" value="Beta-grasp_dom_sf"/>
</dbReference>
<name>A0A3B1DVZ9_9ZZZZ</name>
<dbReference type="EMBL" id="UOGJ01000089">
    <property type="protein sequence ID" value="VAX36255.1"/>
    <property type="molecule type" value="Genomic_DNA"/>
</dbReference>
<dbReference type="NCBIfam" id="TIGR01683">
    <property type="entry name" value="thiS"/>
    <property type="match status" value="1"/>
</dbReference>
<organism evidence="1">
    <name type="scientific">hydrothermal vent metagenome</name>
    <dbReference type="NCBI Taxonomy" id="652676"/>
    <lineage>
        <taxon>unclassified sequences</taxon>
        <taxon>metagenomes</taxon>
        <taxon>ecological metagenomes</taxon>
    </lineage>
</organism>
<dbReference type="PANTHER" id="PTHR34472:SF1">
    <property type="entry name" value="SULFUR CARRIER PROTEIN THIS"/>
    <property type="match status" value="1"/>
</dbReference>
<reference evidence="1" key="1">
    <citation type="submission" date="2018-06" db="EMBL/GenBank/DDBJ databases">
        <authorList>
            <person name="Zhirakovskaya E."/>
        </authorList>
    </citation>
    <scope>NUCLEOTIDE SEQUENCE</scope>
</reference>
<dbReference type="PANTHER" id="PTHR34472">
    <property type="entry name" value="SULFUR CARRIER PROTEIN THIS"/>
    <property type="match status" value="1"/>
</dbReference>